<evidence type="ECO:0000256" key="1">
    <source>
        <dbReference type="ARBA" id="ARBA00007553"/>
    </source>
</evidence>
<dbReference type="Proteomes" id="UP001318040">
    <property type="component" value="Chromosome 29"/>
</dbReference>
<dbReference type="InterPro" id="IPR015510">
    <property type="entry name" value="PGRP"/>
</dbReference>
<evidence type="ECO:0000313" key="5">
    <source>
        <dbReference type="Proteomes" id="UP001318040"/>
    </source>
</evidence>
<dbReference type="InterPro" id="IPR002502">
    <property type="entry name" value="Amidase_domain"/>
</dbReference>
<protein>
    <submittedName>
        <fullName evidence="6">Peptidoglycan-recognition protein SC2-like</fullName>
    </submittedName>
</protein>
<evidence type="ECO:0000259" key="4">
    <source>
        <dbReference type="SMART" id="SM00701"/>
    </source>
</evidence>
<dbReference type="GO" id="GO:0002376">
    <property type="term" value="P:immune system process"/>
    <property type="evidence" value="ECO:0007669"/>
    <property type="project" value="UniProtKB-KW"/>
</dbReference>
<dbReference type="PANTHER" id="PTHR11022">
    <property type="entry name" value="PEPTIDOGLYCAN RECOGNITION PROTEIN"/>
    <property type="match status" value="1"/>
</dbReference>
<dbReference type="AlphaFoldDB" id="A0AAJ7X255"/>
<name>A0AAJ7X255_PETMA</name>
<sequence>MGFFSRWCPPYVTLRLGTRSRRLRGFCIKGWSPSHWHLSFPQEGGTRVLPAAMKFLLLLALLPFIDACPRIVSRSGWGARSPTSTTSMAVPVYYFIIHHTATPTCSDEAACSARVRSIQNYHMDSNGWSDIGYSFLVGGDGNVYEGRGWDRQGAHTSGYNTHLGASFIGDFTSSKPVASAITAAKALITCAINKGKLKSSYRLIGHRQVGSTTCPGDALYNEIKTWTNWGNP</sequence>
<dbReference type="SMART" id="SM00644">
    <property type="entry name" value="Ami_2"/>
    <property type="match status" value="1"/>
</dbReference>
<dbReference type="Pfam" id="PF01510">
    <property type="entry name" value="Amidase_2"/>
    <property type="match status" value="1"/>
</dbReference>
<dbReference type="Gene3D" id="3.40.80.10">
    <property type="entry name" value="Peptidoglycan recognition protein-like"/>
    <property type="match status" value="1"/>
</dbReference>
<dbReference type="SUPFAM" id="SSF55846">
    <property type="entry name" value="N-acetylmuramoyl-L-alanine amidase-like"/>
    <property type="match status" value="1"/>
</dbReference>
<feature type="domain" description="N-acetylmuramoyl-L-alanine amidase" evidence="3">
    <location>
        <begin position="80"/>
        <end position="216"/>
    </location>
</feature>
<dbReference type="InterPro" id="IPR006619">
    <property type="entry name" value="PGRP_domain_met/bac"/>
</dbReference>
<gene>
    <name evidence="6" type="primary">LOC116947289</name>
</gene>
<dbReference type="CDD" id="cd06583">
    <property type="entry name" value="PGRP"/>
    <property type="match status" value="1"/>
</dbReference>
<feature type="domain" description="Peptidoglycan recognition protein family" evidence="4">
    <location>
        <begin position="69"/>
        <end position="210"/>
    </location>
</feature>
<dbReference type="PANTHER" id="PTHR11022:SF41">
    <property type="entry name" value="PEPTIDOGLYCAN-RECOGNITION PROTEIN LC-RELATED"/>
    <property type="match status" value="1"/>
</dbReference>
<organism evidence="5 6">
    <name type="scientific">Petromyzon marinus</name>
    <name type="common">Sea lamprey</name>
    <dbReference type="NCBI Taxonomy" id="7757"/>
    <lineage>
        <taxon>Eukaryota</taxon>
        <taxon>Metazoa</taxon>
        <taxon>Chordata</taxon>
        <taxon>Craniata</taxon>
        <taxon>Vertebrata</taxon>
        <taxon>Cyclostomata</taxon>
        <taxon>Hyperoartia</taxon>
        <taxon>Petromyzontiformes</taxon>
        <taxon>Petromyzontidae</taxon>
        <taxon>Petromyzon</taxon>
    </lineage>
</organism>
<reference evidence="6" key="1">
    <citation type="submission" date="2025-08" db="UniProtKB">
        <authorList>
            <consortium name="RefSeq"/>
        </authorList>
    </citation>
    <scope>IDENTIFICATION</scope>
    <source>
        <tissue evidence="6">Sperm</tissue>
    </source>
</reference>
<dbReference type="KEGG" id="pmrn:116947289"/>
<dbReference type="FunFam" id="3.40.80.10:FF:000001">
    <property type="entry name" value="Peptidoglycan recognition protein 1"/>
    <property type="match status" value="1"/>
</dbReference>
<evidence type="ECO:0000259" key="3">
    <source>
        <dbReference type="SMART" id="SM00644"/>
    </source>
</evidence>
<dbReference type="RefSeq" id="XP_032818734.1">
    <property type="nucleotide sequence ID" value="XM_032962843.1"/>
</dbReference>
<dbReference type="GO" id="GO:0008745">
    <property type="term" value="F:N-acetylmuramoyl-L-alanine amidase activity"/>
    <property type="evidence" value="ECO:0007669"/>
    <property type="project" value="InterPro"/>
</dbReference>
<dbReference type="InterPro" id="IPR036505">
    <property type="entry name" value="Amidase/PGRP_sf"/>
</dbReference>
<dbReference type="SMART" id="SM00701">
    <property type="entry name" value="PGRP"/>
    <property type="match status" value="1"/>
</dbReference>
<evidence type="ECO:0000313" key="6">
    <source>
        <dbReference type="RefSeq" id="XP_032818734.1"/>
    </source>
</evidence>
<keyword evidence="5" id="KW-1185">Reference proteome</keyword>
<proteinExistence type="inferred from homology"/>
<dbReference type="GO" id="GO:0008270">
    <property type="term" value="F:zinc ion binding"/>
    <property type="evidence" value="ECO:0007669"/>
    <property type="project" value="InterPro"/>
</dbReference>
<accession>A0AAJ7X255</accession>
<dbReference type="GO" id="GO:0009253">
    <property type="term" value="P:peptidoglycan catabolic process"/>
    <property type="evidence" value="ECO:0007669"/>
    <property type="project" value="InterPro"/>
</dbReference>
<comment type="similarity">
    <text evidence="1">Belongs to the N-acetylmuramoyl-L-alanine amidase 2 family.</text>
</comment>
<evidence type="ECO:0000256" key="2">
    <source>
        <dbReference type="ARBA" id="ARBA00022859"/>
    </source>
</evidence>
<keyword evidence="2" id="KW-0391">Immunity</keyword>